<dbReference type="InterPro" id="IPR044066">
    <property type="entry name" value="TRIAD_supradom"/>
</dbReference>
<evidence type="ECO:0000256" key="5">
    <source>
        <dbReference type="ARBA" id="ARBA00022771"/>
    </source>
</evidence>
<dbReference type="GO" id="GO:0016740">
    <property type="term" value="F:transferase activity"/>
    <property type="evidence" value="ECO:0007669"/>
    <property type="project" value="UniProtKB-KW"/>
</dbReference>
<reference evidence="10 11" key="1">
    <citation type="journal article" date="2013" name="J. Virol.">
        <title>New Insights into the Evolution of Entomopoxvirinae from the Complete Genome Sequences of Four Entomopoxviruses Infecting Adoxophyes honmai, Choristoneura biennis, Choristoneura rosaceana, and Mythimna separata.</title>
        <authorList>
            <person name="Theze J."/>
            <person name="Takatsuka J."/>
            <person name="Li Z."/>
            <person name="Gallais J."/>
            <person name="Doucet D."/>
            <person name="Arif B."/>
            <person name="Nakai M."/>
            <person name="Herniou E.A."/>
        </authorList>
    </citation>
    <scope>NUCLEOTIDE SEQUENCE [LARGE SCALE GENOMIC DNA]</scope>
</reference>
<keyword evidence="11" id="KW-1185">Reference proteome</keyword>
<dbReference type="SUPFAM" id="SSF52540">
    <property type="entry name" value="P-loop containing nucleoside triphosphate hydrolases"/>
    <property type="match status" value="2"/>
</dbReference>
<keyword evidence="8" id="KW-0946">Virion</keyword>
<name>A0A916KQB7_9POXV</name>
<evidence type="ECO:0000259" key="9">
    <source>
        <dbReference type="PROSITE" id="PS51873"/>
    </source>
</evidence>
<dbReference type="PROSITE" id="PS51873">
    <property type="entry name" value="TRIAD"/>
    <property type="match status" value="1"/>
</dbReference>
<keyword evidence="4" id="KW-0677">Repeat</keyword>
<dbReference type="Proteomes" id="UP000792671">
    <property type="component" value="Genome"/>
</dbReference>
<dbReference type="KEGG" id="vg:15613719"/>
<dbReference type="Gene3D" id="1.20.120.1750">
    <property type="match status" value="1"/>
</dbReference>
<comment type="subcellular location">
    <subcellularLocation>
        <location evidence="1">Virion</location>
    </subcellularLocation>
</comment>
<dbReference type="GO" id="GO:0008270">
    <property type="term" value="F:zinc ion binding"/>
    <property type="evidence" value="ECO:0007669"/>
    <property type="project" value="UniProtKB-KW"/>
</dbReference>
<evidence type="ECO:0000313" key="11">
    <source>
        <dbReference type="Proteomes" id="UP000792671"/>
    </source>
</evidence>
<evidence type="ECO:0000256" key="1">
    <source>
        <dbReference type="ARBA" id="ARBA00004328"/>
    </source>
</evidence>
<dbReference type="SUPFAM" id="SSF57850">
    <property type="entry name" value="RING/U-box"/>
    <property type="match status" value="1"/>
</dbReference>
<gene>
    <name evidence="10" type="ORF">MYSEV_097</name>
</gene>
<evidence type="ECO:0000256" key="8">
    <source>
        <dbReference type="ARBA" id="ARBA00022844"/>
    </source>
</evidence>
<evidence type="ECO:0000256" key="3">
    <source>
        <dbReference type="ARBA" id="ARBA00022723"/>
    </source>
</evidence>
<dbReference type="OrthoDB" id="4090at10239"/>
<dbReference type="InterPro" id="IPR027417">
    <property type="entry name" value="P-loop_NTPase"/>
</dbReference>
<dbReference type="Pfam" id="PF00176">
    <property type="entry name" value="SNF2-rel_dom"/>
    <property type="match status" value="1"/>
</dbReference>
<accession>A0A916KQB7</accession>
<feature type="domain" description="RING-type" evidence="9">
    <location>
        <begin position="1"/>
        <end position="222"/>
    </location>
</feature>
<keyword evidence="2" id="KW-0808">Transferase</keyword>
<evidence type="ECO:0000256" key="7">
    <source>
        <dbReference type="ARBA" id="ARBA00022833"/>
    </source>
</evidence>
<protein>
    <submittedName>
        <fullName evidence="10">NTPase/helicase</fullName>
    </submittedName>
</protein>
<dbReference type="Gene3D" id="3.40.50.300">
    <property type="entry name" value="P-loop containing nucleotide triphosphate hydrolases"/>
    <property type="match status" value="2"/>
</dbReference>
<evidence type="ECO:0000313" key="10">
    <source>
        <dbReference type="EMBL" id="CCU56295.1"/>
    </source>
</evidence>
<dbReference type="InterPro" id="IPR000330">
    <property type="entry name" value="SNF2_N"/>
</dbReference>
<sequence length="863" mass="102570">MNCAICYDCDIEYKIFNCNNCKEYQCFDCTLKYKKFECCKCSNVISTNIINKIFKQYKNALKIYKLYYVNKKIRNKSVTELTVYDIIKKNKTLIRYGTQILMDKVNSLDTNNLLCFCPTYNCKAMILSNILICPFCEINVCEKCHEENNSNHICDEEILKNLELLKLSGKNCPKCHVFITKIDGCNDMICTNCSIFFNWRTLEITANTSNHHYNYIREYRDREYTYIFDIRNYIIKDFCNITINTNINKYREKIIEIECEYYNNKTNNNQLINKLYIIYKKLDYMVYIYNCINDNKNMNCDDLKIILDKYIDNNIICFPVFIIDSNDINKIFKKNINKPNINKNVKIIQDNNIKSIKLLNETQESHVNNIYNILLKYKSAFDYSLPGSGKTYISLYCAKKLNVKNLVVICPAILVKKWNTIIRTYNNYNKFNYLVISTNKLAIKKYEYPNDYLIRIECFNREEFTLNDYMTDMLNENSMLIIDESHTNRNVGLYMKGILALVYNSKGYIINISATPIENINQLENIIKKTGIIRNNTIINDLINYITTFSKDDIMKYYNNKVFNNGYIRFIHYKDENKFIEKNNLLYSHLKNINLDRNFMLDIMHRVYFENIQFITTIIFANIKYQSEYINTLTNYKMYLVNYKYNDEENLAIQNAYTLIDIKNPENTLEITNILIKGLMQIETATINKIYEISSHILDNTDNSKIVIAMNYNDVINDIYNLIYKKYKNIRVITGKTTNKHKIIEKFQEDNTNIRILLVNPNSINVGIDLDDKYGTYKRFVIFCPNITTINLYQFIYRFIRLDSKSFPMIHIINANYKIINNFKNKIDSQKELFNNKITLINDIPEWDENSENIQKIIEYINN</sequence>
<keyword evidence="5" id="KW-0863">Zinc-finger</keyword>
<keyword evidence="3" id="KW-0479">Metal-binding</keyword>
<proteinExistence type="predicted"/>
<dbReference type="GeneID" id="15613719"/>
<dbReference type="RefSeq" id="YP_008003614.1">
    <property type="nucleotide sequence ID" value="NC_021246.1"/>
</dbReference>
<organism evidence="10 11">
    <name type="scientific">Mythimna separata entomopoxvirus 'L'</name>
    <dbReference type="NCBI Taxonomy" id="1293572"/>
    <lineage>
        <taxon>Viruses</taxon>
        <taxon>Varidnaviria</taxon>
        <taxon>Bamfordvirae</taxon>
        <taxon>Nucleocytoviricota</taxon>
        <taxon>Pokkesviricetes</taxon>
        <taxon>Chitovirales</taxon>
        <taxon>Poxviridae</taxon>
        <taxon>Entomopoxvirinae</taxon>
        <taxon>Betaentomopoxvirus</taxon>
        <taxon>Betaentomopoxvirus mseparata</taxon>
        <taxon>Mythimna separata entomopoxvirus</taxon>
    </lineage>
</organism>
<dbReference type="EMBL" id="HF679134">
    <property type="protein sequence ID" value="CCU56295.1"/>
    <property type="molecule type" value="Genomic_DNA"/>
</dbReference>
<evidence type="ECO:0000256" key="2">
    <source>
        <dbReference type="ARBA" id="ARBA00022679"/>
    </source>
</evidence>
<evidence type="ECO:0000256" key="6">
    <source>
        <dbReference type="ARBA" id="ARBA00022786"/>
    </source>
</evidence>
<keyword evidence="6" id="KW-0833">Ubl conjugation pathway</keyword>
<keyword evidence="7" id="KW-0862">Zinc</keyword>
<evidence type="ECO:0000256" key="4">
    <source>
        <dbReference type="ARBA" id="ARBA00022737"/>
    </source>
</evidence>